<proteinExistence type="predicted"/>
<dbReference type="OMA" id="SIECKFR"/>
<name>V4L539_EUTSA</name>
<dbReference type="PANTHER" id="PTHR31065">
    <property type="entry name" value="PLATZ TRANSCRIPTION FACTOR FAMILY PROTEIN"/>
    <property type="match status" value="1"/>
</dbReference>
<gene>
    <name evidence="1" type="ORF">EUTSA_v10011020mg</name>
</gene>
<dbReference type="Gramene" id="ESQ45450">
    <property type="protein sequence ID" value="ESQ45450"/>
    <property type="gene ID" value="EUTSA_v10011020mg"/>
</dbReference>
<dbReference type="InterPro" id="IPR006734">
    <property type="entry name" value="PLATZ"/>
</dbReference>
<dbReference type="AlphaFoldDB" id="V4L539"/>
<evidence type="ECO:0000313" key="2">
    <source>
        <dbReference type="Proteomes" id="UP000030689"/>
    </source>
</evidence>
<dbReference type="PANTHER" id="PTHR31065:SF39">
    <property type="entry name" value="PLATZ TRANSCRIPTION FACTOR FAMILY PROTEIN"/>
    <property type="match status" value="1"/>
</dbReference>
<reference evidence="1 2" key="1">
    <citation type="journal article" date="2013" name="Front. Plant Sci.">
        <title>The Reference Genome of the Halophytic Plant Eutrema salsugineum.</title>
        <authorList>
            <person name="Yang R."/>
            <person name="Jarvis D.E."/>
            <person name="Chen H."/>
            <person name="Beilstein M.A."/>
            <person name="Grimwood J."/>
            <person name="Jenkins J."/>
            <person name="Shu S."/>
            <person name="Prochnik S."/>
            <person name="Xin M."/>
            <person name="Ma C."/>
            <person name="Schmutz J."/>
            <person name="Wing R.A."/>
            <person name="Mitchell-Olds T."/>
            <person name="Schumaker K.S."/>
            <person name="Wang X."/>
        </authorList>
    </citation>
    <scope>NUCLEOTIDE SEQUENCE [LARGE SCALE GENOMIC DNA]</scope>
</reference>
<dbReference type="Proteomes" id="UP000030689">
    <property type="component" value="Unassembled WGS sequence"/>
</dbReference>
<keyword evidence="2" id="KW-1185">Reference proteome</keyword>
<dbReference type="KEGG" id="eus:EUTSA_v10011020mg"/>
<dbReference type="OrthoDB" id="670813at2759"/>
<dbReference type="Pfam" id="PF04640">
    <property type="entry name" value="PLATZ"/>
    <property type="match status" value="1"/>
</dbReference>
<protein>
    <submittedName>
        <fullName evidence="1">Uncharacterized protein</fullName>
    </submittedName>
</protein>
<sequence>MDTSGIHPYRINKDYVFFINQRRESDNHRSRNNVPHKCKVCEWDLKEATSSDLFCSIECKFRNALGSQLDDLMENPEDVVVEPVVKKKHRRKGIPYRSPFY</sequence>
<accession>V4L539</accession>
<evidence type="ECO:0000313" key="1">
    <source>
        <dbReference type="EMBL" id="ESQ45450.1"/>
    </source>
</evidence>
<dbReference type="STRING" id="72664.V4L539"/>
<dbReference type="EMBL" id="KI517435">
    <property type="protein sequence ID" value="ESQ45450.1"/>
    <property type="molecule type" value="Genomic_DNA"/>
</dbReference>
<organism evidence="1 2">
    <name type="scientific">Eutrema salsugineum</name>
    <name type="common">Saltwater cress</name>
    <name type="synonym">Sisymbrium salsugineum</name>
    <dbReference type="NCBI Taxonomy" id="72664"/>
    <lineage>
        <taxon>Eukaryota</taxon>
        <taxon>Viridiplantae</taxon>
        <taxon>Streptophyta</taxon>
        <taxon>Embryophyta</taxon>
        <taxon>Tracheophyta</taxon>
        <taxon>Spermatophyta</taxon>
        <taxon>Magnoliopsida</taxon>
        <taxon>eudicotyledons</taxon>
        <taxon>Gunneridae</taxon>
        <taxon>Pentapetalae</taxon>
        <taxon>rosids</taxon>
        <taxon>malvids</taxon>
        <taxon>Brassicales</taxon>
        <taxon>Brassicaceae</taxon>
        <taxon>Eutremeae</taxon>
        <taxon>Eutrema</taxon>
    </lineage>
</organism>